<evidence type="ECO:0000313" key="2">
    <source>
        <dbReference type="Proteomes" id="UP001576780"/>
    </source>
</evidence>
<sequence>MVFPDSDPSPPQSTSVTALRAIYGQPSQAGFGSAVFDEIIEPGTDLEPIALRYYQHFVGKLWEQFGADAWMSTWKQVYARTGGVTPDIVAELRAIADPAAAQFVPVLLLADTDDRTKAEQALAAVFDNSQVSDLRVYAIGDGAALSGLLVAGYRPNEITILISLID</sequence>
<organism evidence="1 2">
    <name type="scientific">Floridaenema evergladense BLCC-F167</name>
    <dbReference type="NCBI Taxonomy" id="3153639"/>
    <lineage>
        <taxon>Bacteria</taxon>
        <taxon>Bacillati</taxon>
        <taxon>Cyanobacteriota</taxon>
        <taxon>Cyanophyceae</taxon>
        <taxon>Oscillatoriophycideae</taxon>
        <taxon>Aerosakkonematales</taxon>
        <taxon>Aerosakkonemataceae</taxon>
        <taxon>Floridanema</taxon>
        <taxon>Floridanema evergladense</taxon>
    </lineage>
</organism>
<accession>A0ABV4WLZ8</accession>
<dbReference type="RefSeq" id="WP_413278507.1">
    <property type="nucleotide sequence ID" value="NZ_JBHFNT010000139.1"/>
</dbReference>
<protein>
    <submittedName>
        <fullName evidence="1">Uncharacterized protein</fullName>
    </submittedName>
</protein>
<name>A0ABV4WLZ8_9CYAN</name>
<keyword evidence="2" id="KW-1185">Reference proteome</keyword>
<evidence type="ECO:0000313" key="1">
    <source>
        <dbReference type="EMBL" id="MFB2836113.1"/>
    </source>
</evidence>
<gene>
    <name evidence="1" type="ORF">ACE1CA_16395</name>
</gene>
<dbReference type="Proteomes" id="UP001576780">
    <property type="component" value="Unassembled WGS sequence"/>
</dbReference>
<reference evidence="1 2" key="1">
    <citation type="submission" date="2024-09" db="EMBL/GenBank/DDBJ databases">
        <title>Floridaenema gen nov. (Aerosakkonemataceae, Aerosakkonematales ord. nov., Cyanobacteria) from benthic tropical and subtropical fresh waters, with the description of four new species.</title>
        <authorList>
            <person name="Moretto J.A."/>
            <person name="Berthold D.E."/>
            <person name="Lefler F.W."/>
            <person name="Huang I.-S."/>
            <person name="Laughinghouse H. IV."/>
        </authorList>
    </citation>
    <scope>NUCLEOTIDE SEQUENCE [LARGE SCALE GENOMIC DNA]</scope>
    <source>
        <strain evidence="1 2">BLCC-F167</strain>
    </source>
</reference>
<comment type="caution">
    <text evidence="1">The sequence shown here is derived from an EMBL/GenBank/DDBJ whole genome shotgun (WGS) entry which is preliminary data.</text>
</comment>
<dbReference type="EMBL" id="JBHFNT010000139">
    <property type="protein sequence ID" value="MFB2836113.1"/>
    <property type="molecule type" value="Genomic_DNA"/>
</dbReference>
<proteinExistence type="predicted"/>